<dbReference type="PRINTS" id="PR00320">
    <property type="entry name" value="GPROTEINBRPT"/>
</dbReference>
<sequence length="753" mass="82282">MDLVKNPFLLTLCLEALPDAVKGKSDLSRLRVTRVQLYDSFTQHWLGVNKRRLEEHRLREGKLLAFEWLLEDGFESNGIKFQQNLAAAIFREQEGRPIVVYTPRRYRDSWKAMFFGLAHDISLLRDASLLSRVGAQYRFTTDSRDEFAPHPLSNSNDIRNRPLSQRNLVPKPSIIQFLAERVQLDPGFKQRLLIFIEQSKTDVHAACAAANAITILVKAGVSFNEADLRAIRIPGADLSGGHFGLAQLQEADLTGVDLTKSCIRLADLSEARMEGVQFGELPFLKEASSVKSTAYSPDGKSLAVGLGNGIINIYDTATWTRTTHRLLGHRKEVSAFAYSSSGQKLLSGSDDYTVRLWTSQAGSIDFTMHGHLGSVEAVAFSPLGGQVAPASGDMTPILLMVCGSLLEMALACCSFGSQQLENQQNIGKAIRPRKHGRNHATMGREPGLMLRCGPLQINCVAISPDGRRIALAGYSDFIKIWSVEAGVAEVTLRGHTNNIGAVIFSPNSQWIASGSWDNTVRLWCARSGTPGLVLSGHNNGIITLAFSPCGQQVVSGSEDGTVRVWEVSTGESRVDVDVGLRIPAMAVTHMPTGVHVALRRFTTEDVDLWSEESVEAVHSLKNGLGVDIATFSACGQWIATGVGTSVWLWRMYLRDSVQEWICIQNIRGFLEGVESIAWRPGALEFVTGTRAGSVQTWELVEESNGRFSARSVWSSGYSVFVATDAVVVSAVGLSAMNQRLLKQRGAKDGSSSS</sequence>
<feature type="repeat" description="WD" evidence="3">
    <location>
        <begin position="326"/>
        <end position="367"/>
    </location>
</feature>
<proteinExistence type="predicted"/>
<dbReference type="SUPFAM" id="SSF141571">
    <property type="entry name" value="Pentapeptide repeat-like"/>
    <property type="match status" value="1"/>
</dbReference>
<keyword evidence="2" id="KW-0677">Repeat</keyword>
<dbReference type="PROSITE" id="PS50294">
    <property type="entry name" value="WD_REPEATS_REGION"/>
    <property type="match status" value="3"/>
</dbReference>
<dbReference type="SMART" id="SM00320">
    <property type="entry name" value="WD40"/>
    <property type="match status" value="8"/>
</dbReference>
<gene>
    <name evidence="4" type="ORF">KI688_003677</name>
</gene>
<protein>
    <recommendedName>
        <fullName evidence="6">WD40 repeat-like protein</fullName>
    </recommendedName>
</protein>
<dbReference type="InterPro" id="IPR019775">
    <property type="entry name" value="WD40_repeat_CS"/>
</dbReference>
<dbReference type="Pfam" id="PF00805">
    <property type="entry name" value="Pentapeptide"/>
    <property type="match status" value="1"/>
</dbReference>
<dbReference type="Pfam" id="PF00400">
    <property type="entry name" value="WD40"/>
    <property type="match status" value="4"/>
</dbReference>
<dbReference type="InterPro" id="IPR050349">
    <property type="entry name" value="WD_LIS1/nudF_dynein_reg"/>
</dbReference>
<dbReference type="OrthoDB" id="538223at2759"/>
<dbReference type="PROSITE" id="PS00678">
    <property type="entry name" value="WD_REPEATS_1"/>
    <property type="match status" value="1"/>
</dbReference>
<evidence type="ECO:0000313" key="5">
    <source>
        <dbReference type="Proteomes" id="UP000707451"/>
    </source>
</evidence>
<reference evidence="4" key="1">
    <citation type="submission" date="2021-06" db="EMBL/GenBank/DDBJ databases">
        <title>Genome Sequence of Mortierella hyaline Strain SCG-10, a Cold-Adapted, Nitrate-Reducing Fungus Isolated from Soil in Minnesota, USA.</title>
        <authorList>
            <person name="Aldossari N."/>
        </authorList>
    </citation>
    <scope>NUCLEOTIDE SEQUENCE</scope>
    <source>
        <strain evidence="4">SCG-10</strain>
    </source>
</reference>
<dbReference type="SUPFAM" id="SSF50978">
    <property type="entry name" value="WD40 repeat-like"/>
    <property type="match status" value="2"/>
</dbReference>
<dbReference type="CDD" id="cd00200">
    <property type="entry name" value="WD40"/>
    <property type="match status" value="1"/>
</dbReference>
<dbReference type="InterPro" id="IPR001646">
    <property type="entry name" value="5peptide_repeat"/>
</dbReference>
<dbReference type="InterPro" id="IPR036322">
    <property type="entry name" value="WD40_repeat_dom_sf"/>
</dbReference>
<dbReference type="EMBL" id="JAHRHY010000014">
    <property type="protein sequence ID" value="KAG9064487.1"/>
    <property type="molecule type" value="Genomic_DNA"/>
</dbReference>
<dbReference type="PROSITE" id="PS50082">
    <property type="entry name" value="WD_REPEATS_2"/>
    <property type="match status" value="3"/>
</dbReference>
<dbReference type="Proteomes" id="UP000707451">
    <property type="component" value="Unassembled WGS sequence"/>
</dbReference>
<name>A0A9P7XP48_9FUNG</name>
<evidence type="ECO:0000256" key="3">
    <source>
        <dbReference type="PROSITE-ProRule" id="PRU00221"/>
    </source>
</evidence>
<organism evidence="4 5">
    <name type="scientific">Linnemannia hyalina</name>
    <dbReference type="NCBI Taxonomy" id="64524"/>
    <lineage>
        <taxon>Eukaryota</taxon>
        <taxon>Fungi</taxon>
        <taxon>Fungi incertae sedis</taxon>
        <taxon>Mucoromycota</taxon>
        <taxon>Mortierellomycotina</taxon>
        <taxon>Mortierellomycetes</taxon>
        <taxon>Mortierellales</taxon>
        <taxon>Mortierellaceae</taxon>
        <taxon>Linnemannia</taxon>
    </lineage>
</organism>
<dbReference type="Gene3D" id="2.130.10.10">
    <property type="entry name" value="YVTN repeat-like/Quinoprotein amine dehydrogenase"/>
    <property type="match status" value="3"/>
</dbReference>
<dbReference type="InterPro" id="IPR001680">
    <property type="entry name" value="WD40_rpt"/>
</dbReference>
<accession>A0A9P7XP48</accession>
<evidence type="ECO:0000256" key="1">
    <source>
        <dbReference type="ARBA" id="ARBA00022574"/>
    </source>
</evidence>
<dbReference type="Gene3D" id="2.160.20.80">
    <property type="entry name" value="E3 ubiquitin-protein ligase SopA"/>
    <property type="match status" value="1"/>
</dbReference>
<evidence type="ECO:0008006" key="6">
    <source>
        <dbReference type="Google" id="ProtNLM"/>
    </source>
</evidence>
<keyword evidence="1 3" id="KW-0853">WD repeat</keyword>
<evidence type="ECO:0000313" key="4">
    <source>
        <dbReference type="EMBL" id="KAG9064487.1"/>
    </source>
</evidence>
<dbReference type="InterPro" id="IPR015943">
    <property type="entry name" value="WD40/YVTN_repeat-like_dom_sf"/>
</dbReference>
<comment type="caution">
    <text evidence="4">The sequence shown here is derived from an EMBL/GenBank/DDBJ whole genome shotgun (WGS) entry which is preliminary data.</text>
</comment>
<keyword evidence="5" id="KW-1185">Reference proteome</keyword>
<evidence type="ECO:0000256" key="2">
    <source>
        <dbReference type="ARBA" id="ARBA00022737"/>
    </source>
</evidence>
<dbReference type="PANTHER" id="PTHR44129">
    <property type="entry name" value="WD REPEAT-CONTAINING PROTEIN POP1"/>
    <property type="match status" value="1"/>
</dbReference>
<dbReference type="InterPro" id="IPR020472">
    <property type="entry name" value="WD40_PAC1"/>
</dbReference>
<dbReference type="AlphaFoldDB" id="A0A9P7XP48"/>
<feature type="repeat" description="WD" evidence="3">
    <location>
        <begin position="492"/>
        <end position="523"/>
    </location>
</feature>
<feature type="repeat" description="WD" evidence="3">
    <location>
        <begin position="534"/>
        <end position="575"/>
    </location>
</feature>